<dbReference type="RefSeq" id="YP_009165600.1">
    <property type="nucleotide sequence ID" value="NC_027922.1"/>
</dbReference>
<dbReference type="EMBL" id="MW161133">
    <property type="protein sequence ID" value="QPN53445.1"/>
    <property type="molecule type" value="Genomic_DNA"/>
</dbReference>
<feature type="region of interest" description="Disordered" evidence="15">
    <location>
        <begin position="31"/>
        <end position="84"/>
    </location>
</feature>
<keyword evidence="6" id="KW-0519">Myristate</keyword>
<evidence type="ECO:0000256" key="12">
    <source>
        <dbReference type="ARBA" id="ARBA00023288"/>
    </source>
</evidence>
<dbReference type="InterPro" id="IPR000349">
    <property type="entry name" value="HBV_HBSAG"/>
</dbReference>
<evidence type="ECO:0000256" key="16">
    <source>
        <dbReference type="SAM" id="Phobius"/>
    </source>
</evidence>
<dbReference type="EMBL" id="MW161143">
    <property type="protein sequence ID" value="QPN53485.1"/>
    <property type="molecule type" value="Genomic_DNA"/>
</dbReference>
<proteinExistence type="predicted"/>
<evidence type="ECO:0000313" key="18">
    <source>
        <dbReference type="EMBL" id="QPN53445.1"/>
    </source>
</evidence>
<evidence type="ECO:0000313" key="17">
    <source>
        <dbReference type="EMBL" id="AKT95194.2"/>
    </source>
</evidence>
<keyword evidence="11" id="KW-0325">Glycoprotein</keyword>
<evidence type="ECO:0000256" key="5">
    <source>
        <dbReference type="ARBA" id="ARBA00022692"/>
    </source>
</evidence>
<dbReference type="EMBL" id="MW161140">
    <property type="protein sequence ID" value="QPN53473.1"/>
    <property type="molecule type" value="Genomic_DNA"/>
</dbReference>
<dbReference type="GO" id="GO:0046718">
    <property type="term" value="P:symbiont entry into host cell"/>
    <property type="evidence" value="ECO:0007669"/>
    <property type="project" value="UniProtKB-KW"/>
</dbReference>
<accession>A0A0M3P4Q2</accession>
<evidence type="ECO:0000256" key="11">
    <source>
        <dbReference type="ARBA" id="ARBA00023180"/>
    </source>
</evidence>
<dbReference type="EMBL" id="MW161142">
    <property type="protein sequence ID" value="QPN53481.1"/>
    <property type="molecule type" value="Genomic_DNA"/>
</dbReference>
<feature type="compositionally biased region" description="Polar residues" evidence="15">
    <location>
        <begin position="31"/>
        <end position="40"/>
    </location>
</feature>
<evidence type="ECO:0000256" key="13">
    <source>
        <dbReference type="ARBA" id="ARBA00023296"/>
    </source>
</evidence>
<reference evidence="18" key="2">
    <citation type="submission" date="2020-10" db="EMBL/GenBank/DDBJ databases">
        <title>Complete Genome Sequences of White Sucker Hepatitis B Viruses from liver tissue and plasma of white sucker, Catostomus commersonii, from the Great Lakes Region and Alberta, Canada.</title>
        <authorList>
            <person name="Iwanowicz L.R."/>
            <person name="Adams C.R."/>
            <person name="Blazer V.S."/>
            <person name="Cornman R.S."/>
            <person name="Sherry J."/>
        </authorList>
    </citation>
    <scope>NUCLEOTIDE SEQUENCE</scope>
    <source>
        <strain evidence="25">MWR1</strain>
        <strain evidence="26">MWR5</strain>
        <strain evidence="27">MWR8</strain>
        <strain evidence="18">SBR13</strain>
        <strain evidence="19">SBR16</strain>
        <strain evidence="20">SBR17</strain>
        <strain evidence="21">SBR6</strain>
        <strain evidence="22">SBR7</strain>
        <strain evidence="23">SBR8</strain>
        <strain evidence="24">SBR9</strain>
    </source>
</reference>
<dbReference type="EMBL" id="MW161135">
    <property type="protein sequence ID" value="QPN53453.1"/>
    <property type="molecule type" value="Genomic_DNA"/>
</dbReference>
<comment type="subcellular location">
    <subcellularLocation>
        <location evidence="1">Virion membrane</location>
    </subcellularLocation>
</comment>
<evidence type="ECO:0000313" key="23">
    <source>
        <dbReference type="EMBL" id="QPN53481.1"/>
    </source>
</evidence>
<dbReference type="EMBL" id="MW161141">
    <property type="protein sequence ID" value="QPN53477.1"/>
    <property type="molecule type" value="Genomic_DNA"/>
</dbReference>
<feature type="transmembrane region" description="Helical" evidence="16">
    <location>
        <begin position="256"/>
        <end position="274"/>
    </location>
</feature>
<dbReference type="GeneID" id="26039967"/>
<evidence type="ECO:0000256" key="7">
    <source>
        <dbReference type="ARBA" id="ARBA00022804"/>
    </source>
</evidence>
<keyword evidence="4" id="KW-1162">Viral penetration into host cytoplasm</keyword>
<dbReference type="GO" id="GO:0019062">
    <property type="term" value="P:virion attachment to host cell"/>
    <property type="evidence" value="ECO:0007669"/>
    <property type="project" value="UniProtKB-KW"/>
</dbReference>
<keyword evidence="5 16" id="KW-0812">Transmembrane</keyword>
<evidence type="ECO:0000256" key="1">
    <source>
        <dbReference type="ARBA" id="ARBA00004182"/>
    </source>
</evidence>
<evidence type="ECO:0000256" key="15">
    <source>
        <dbReference type="SAM" id="MobiDB-lite"/>
    </source>
</evidence>
<evidence type="ECO:0000256" key="10">
    <source>
        <dbReference type="ARBA" id="ARBA00023136"/>
    </source>
</evidence>
<evidence type="ECO:0000313" key="22">
    <source>
        <dbReference type="EMBL" id="QPN53477.1"/>
    </source>
</evidence>
<reference evidence="17 28" key="1">
    <citation type="journal article" date="2015" name="J. Virol.">
        <title>Characterization of a Novel Hepadnavirus in the White Sucker (Catostomus commersonii) from the Great Lakes Region of the United States.</title>
        <authorList>
            <person name="Hahn C.M."/>
            <person name="Iwanowicz L.R."/>
            <person name="Cornman R.S."/>
            <person name="Conway C.M."/>
            <person name="Winton J.R."/>
            <person name="Blazer V.S."/>
        </authorList>
    </citation>
    <scope>NUCLEOTIDE SEQUENCE [LARGE SCALE GENOMIC DNA]</scope>
    <source>
        <strain evidence="17">RR173</strain>
    </source>
</reference>
<evidence type="ECO:0000313" key="21">
    <source>
        <dbReference type="EMBL" id="QPN53473.1"/>
    </source>
</evidence>
<gene>
    <name evidence="17" type="ORF">wsHBV_gp3</name>
</gene>
<evidence type="ECO:0000256" key="14">
    <source>
        <dbReference type="RuleBase" id="RU003356"/>
    </source>
</evidence>
<evidence type="ECO:0000256" key="2">
    <source>
        <dbReference type="ARBA" id="ARBA00022506"/>
    </source>
</evidence>
<dbReference type="KEGG" id="vg:26039967"/>
<evidence type="ECO:0000313" key="24">
    <source>
        <dbReference type="EMBL" id="QPN53485.1"/>
    </source>
</evidence>
<evidence type="ECO:0000313" key="25">
    <source>
        <dbReference type="EMBL" id="QPN53513.1"/>
    </source>
</evidence>
<dbReference type="OrthoDB" id="12461at10239"/>
<keyword evidence="9 16" id="KW-1133">Transmembrane helix</keyword>
<dbReference type="Proteomes" id="UP000154329">
    <property type="component" value="Segment"/>
</dbReference>
<dbReference type="EMBL" id="MW161134">
    <property type="protein sequence ID" value="QPN53449.1"/>
    <property type="molecule type" value="Genomic_DNA"/>
</dbReference>
<dbReference type="GO" id="GO:0055036">
    <property type="term" value="C:virion membrane"/>
    <property type="evidence" value="ECO:0007669"/>
    <property type="project" value="UniProtKB-SubCell"/>
</dbReference>
<dbReference type="EMBL" id="MW161154">
    <property type="protein sequence ID" value="QPN53529.1"/>
    <property type="molecule type" value="Genomic_DNA"/>
</dbReference>
<organism evidence="17 28">
    <name type="scientific">White sucker hepatitis B virus</name>
    <dbReference type="NCBI Taxonomy" id="1690672"/>
    <lineage>
        <taxon>Viruses</taxon>
        <taxon>Riboviria</taxon>
        <taxon>Pararnavirae</taxon>
        <taxon>Artverviricota</taxon>
        <taxon>Revtraviricetes</taxon>
        <taxon>Blubervirales</taxon>
        <taxon>Hepadnaviridae</taxon>
        <taxon>Parahepadnavirus</taxon>
        <taxon>Parahepadnavirus osdeorsi</taxon>
    </lineage>
</organism>
<dbReference type="GO" id="GO:0039663">
    <property type="term" value="P:membrane fusion involved in viral entry into host cell"/>
    <property type="evidence" value="ECO:0007669"/>
    <property type="project" value="UniProtKB-KW"/>
</dbReference>
<evidence type="ECO:0000256" key="6">
    <source>
        <dbReference type="ARBA" id="ARBA00022707"/>
    </source>
</evidence>
<evidence type="ECO:0000313" key="20">
    <source>
        <dbReference type="EMBL" id="QPN53453.1"/>
    </source>
</evidence>
<evidence type="ECO:0000256" key="8">
    <source>
        <dbReference type="ARBA" id="ARBA00022844"/>
    </source>
</evidence>
<evidence type="ECO:0000313" key="26">
    <source>
        <dbReference type="EMBL" id="QPN53529.1"/>
    </source>
</evidence>
<keyword evidence="12" id="KW-0449">Lipoprotein</keyword>
<keyword evidence="2" id="KW-1168">Fusion of virus membrane with host membrane</keyword>
<protein>
    <recommendedName>
        <fullName evidence="14">Large envelope protein</fullName>
    </recommendedName>
</protein>
<keyword evidence="10 16" id="KW-0472">Membrane</keyword>
<feature type="region of interest" description="Disordered" evidence="15">
    <location>
        <begin position="1"/>
        <end position="20"/>
    </location>
</feature>
<name>A0A0M3P4Q2_9HEPA</name>
<sequence>MGKGSSKLMTYEEAQHQRRMEQYMDQQARTALQRLVSQSPARDVNKTKSLQWPKLPDPVTIHKPSYQGSVPPKRPRTELDQPLDHQQSVPLQAPQTVLQPLEPPPRVMQIEQPLQSPPLASKVSPLSPIKAVPFLAPLLIPVAHQTVRTSYNMTTSNISEIMDEARTAFTTMGSAFQGLSFDLWVLFLVVLLVVFFLLIKIHTILKAADWWLISRSFLGTQTCPFRNTESPTSMHFKTDCPLTCTGFRWTLVRRSIIFLCILALVVIFWYLMAWEPFTAFVKRLWELGSVLGSYIFSHLSSQLGSVPTIQFIALLTWMIFYSHIPVWLHFLLSFVTSWHFLQNGGF</sequence>
<evidence type="ECO:0000256" key="3">
    <source>
        <dbReference type="ARBA" id="ARBA00022581"/>
    </source>
</evidence>
<evidence type="ECO:0000256" key="9">
    <source>
        <dbReference type="ARBA" id="ARBA00022989"/>
    </source>
</evidence>
<keyword evidence="3" id="KW-0945">Host-virus interaction</keyword>
<keyword evidence="13" id="KW-1160">Virus entry into host cell</keyword>
<dbReference type="EMBL" id="MW161155">
    <property type="protein sequence ID" value="QPN53533.1"/>
    <property type="molecule type" value="Genomic_DNA"/>
</dbReference>
<dbReference type="EMBL" id="KR229754">
    <property type="protein sequence ID" value="AKT95194.2"/>
    <property type="molecule type" value="Genomic_DNA"/>
</dbReference>
<keyword evidence="7" id="KW-1161">Viral attachment to host cell</keyword>
<evidence type="ECO:0000313" key="19">
    <source>
        <dbReference type="EMBL" id="QPN53449.1"/>
    </source>
</evidence>
<feature type="transmembrane region" description="Helical" evidence="16">
    <location>
        <begin position="183"/>
        <end position="205"/>
    </location>
</feature>
<dbReference type="EMBL" id="MW161150">
    <property type="protein sequence ID" value="QPN53513.1"/>
    <property type="molecule type" value="Genomic_DNA"/>
</dbReference>
<keyword evidence="28" id="KW-1185">Reference proteome</keyword>
<evidence type="ECO:0000256" key="4">
    <source>
        <dbReference type="ARBA" id="ARBA00022595"/>
    </source>
</evidence>
<dbReference type="Pfam" id="PF00695">
    <property type="entry name" value="vMSA"/>
    <property type="match status" value="1"/>
</dbReference>
<evidence type="ECO:0000313" key="27">
    <source>
        <dbReference type="EMBL" id="QPN53533.1"/>
    </source>
</evidence>
<evidence type="ECO:0000313" key="28">
    <source>
        <dbReference type="Proteomes" id="UP000154329"/>
    </source>
</evidence>
<keyword evidence="8" id="KW-0946">Virion</keyword>